<proteinExistence type="predicted"/>
<protein>
    <submittedName>
        <fullName evidence="1">Uncharacterized protein</fullName>
    </submittedName>
</protein>
<keyword evidence="2" id="KW-1185">Reference proteome</keyword>
<dbReference type="EMBL" id="CM055097">
    <property type="protein sequence ID" value="KAJ7552344.1"/>
    <property type="molecule type" value="Genomic_DNA"/>
</dbReference>
<dbReference type="Proteomes" id="UP001162992">
    <property type="component" value="Chromosome 6"/>
</dbReference>
<gene>
    <name evidence="1" type="ORF">O6H91_06G051200</name>
</gene>
<evidence type="ECO:0000313" key="2">
    <source>
        <dbReference type="Proteomes" id="UP001162992"/>
    </source>
</evidence>
<organism evidence="1 2">
    <name type="scientific">Diphasiastrum complanatum</name>
    <name type="common">Issler's clubmoss</name>
    <name type="synonym">Lycopodium complanatum</name>
    <dbReference type="NCBI Taxonomy" id="34168"/>
    <lineage>
        <taxon>Eukaryota</taxon>
        <taxon>Viridiplantae</taxon>
        <taxon>Streptophyta</taxon>
        <taxon>Embryophyta</taxon>
        <taxon>Tracheophyta</taxon>
        <taxon>Lycopodiopsida</taxon>
        <taxon>Lycopodiales</taxon>
        <taxon>Lycopodiaceae</taxon>
        <taxon>Lycopodioideae</taxon>
        <taxon>Diphasiastrum</taxon>
    </lineage>
</organism>
<reference evidence="2" key="1">
    <citation type="journal article" date="2024" name="Proc. Natl. Acad. Sci. U.S.A.">
        <title>Extraordinary preservation of gene collinearity over three hundred million years revealed in homosporous lycophytes.</title>
        <authorList>
            <person name="Li C."/>
            <person name="Wickell D."/>
            <person name="Kuo L.Y."/>
            <person name="Chen X."/>
            <person name="Nie B."/>
            <person name="Liao X."/>
            <person name="Peng D."/>
            <person name="Ji J."/>
            <person name="Jenkins J."/>
            <person name="Williams M."/>
            <person name="Shu S."/>
            <person name="Plott C."/>
            <person name="Barry K."/>
            <person name="Rajasekar S."/>
            <person name="Grimwood J."/>
            <person name="Han X."/>
            <person name="Sun S."/>
            <person name="Hou Z."/>
            <person name="He W."/>
            <person name="Dai G."/>
            <person name="Sun C."/>
            <person name="Schmutz J."/>
            <person name="Leebens-Mack J.H."/>
            <person name="Li F.W."/>
            <person name="Wang L."/>
        </authorList>
    </citation>
    <scope>NUCLEOTIDE SEQUENCE [LARGE SCALE GENOMIC DNA]</scope>
    <source>
        <strain evidence="2">cv. PW_Plant_1</strain>
    </source>
</reference>
<comment type="caution">
    <text evidence="1">The sequence shown here is derived from an EMBL/GenBank/DDBJ whole genome shotgun (WGS) entry which is preliminary data.</text>
</comment>
<accession>A0ACC2DDE5</accession>
<sequence>MVSQDLRSAYDYLVGILICLACIPYIIGIIVIVVNRDYPPIKIRNVALTVMSSLGGLVWVSATIVVNNHFGRKKDTFWTICSLWTFWLQACFGCALWVNCMTINLVHLYCLLILKKRIKKQHNLMWIITPLLLLLSPVIITSIFASVLHACRFVPNAHQSQSGSRPEGDCKICDNKFIIIILVILPAYFLLFIGLSYKLRRFMAQYNSFRQIRNGGIMSLFVFLLSLVTLQTHSYKRVAGRCFLSLSVALVVFYYFWARNGEIIYNVLFNKEDYCQRFRQDIHRSWDDSRSNPPVEIMSMEALLFERREQANLYLLQVKELQINLSNLRQTYEELEKQVSKPRSLEIRPGPE</sequence>
<name>A0ACC2DDE5_DIPCM</name>
<evidence type="ECO:0000313" key="1">
    <source>
        <dbReference type="EMBL" id="KAJ7552344.1"/>
    </source>
</evidence>